<gene>
    <name evidence="1" type="ORF">TPC1_11431</name>
</gene>
<proteinExistence type="predicted"/>
<reference evidence="1" key="1">
    <citation type="submission" date="2015-07" db="EMBL/GenBank/DDBJ databases">
        <title>Adaptation to a free-living lifestyle via gene acquisitions in the diplomonad Trepomonas sp. PC1.</title>
        <authorList>
            <person name="Xu F."/>
            <person name="Jerlstrom-Hultqvist J."/>
            <person name="Kolisko M."/>
            <person name="Simpson A.G.B."/>
            <person name="Roger A.J."/>
            <person name="Svard S.G."/>
            <person name="Andersson J.O."/>
        </authorList>
    </citation>
    <scope>NUCLEOTIDE SEQUENCE</scope>
    <source>
        <strain evidence="1">PC1</strain>
    </source>
</reference>
<dbReference type="InterPro" id="IPR032675">
    <property type="entry name" value="LRR_dom_sf"/>
</dbReference>
<name>A0A146KGF5_9EUKA</name>
<dbReference type="Pfam" id="PF13306">
    <property type="entry name" value="LRR_5"/>
    <property type="match status" value="1"/>
</dbReference>
<feature type="non-terminal residue" evidence="1">
    <location>
        <position position="1"/>
    </location>
</feature>
<feature type="non-terminal residue" evidence="1">
    <location>
        <position position="212"/>
    </location>
</feature>
<dbReference type="EMBL" id="GDID01001059">
    <property type="protein sequence ID" value="JAP95547.1"/>
    <property type="molecule type" value="Transcribed_RNA"/>
</dbReference>
<dbReference type="InterPro" id="IPR026906">
    <property type="entry name" value="LRR_5"/>
</dbReference>
<protein>
    <submittedName>
        <fullName evidence="1">Leucine rich repeats-containing protein</fullName>
    </submittedName>
</protein>
<dbReference type="Gene3D" id="3.80.10.10">
    <property type="entry name" value="Ribonuclease Inhibitor"/>
    <property type="match status" value="1"/>
</dbReference>
<sequence>KLYFGTQLFFELTFKRAFQVLFLAVLFWLRLNHPVSYYILLCIEISLFQIRFKLKQSKIKKFIRKDEIDRLLGQPKFEKLYVNDSLLCSIPSTLQKMNLVEFVAVNVKFLHEASFSCCYNLQKCVISAYCVPLSCFQDCHKLREFNFQPVEYIQAYAFKNCFSLKCVSSRNMCSIAESAFEGCVQLRRLVIPRCHHIRRHGFYKCDLLRKIL</sequence>
<organism evidence="1">
    <name type="scientific">Trepomonas sp. PC1</name>
    <dbReference type="NCBI Taxonomy" id="1076344"/>
    <lineage>
        <taxon>Eukaryota</taxon>
        <taxon>Metamonada</taxon>
        <taxon>Diplomonadida</taxon>
        <taxon>Hexamitidae</taxon>
        <taxon>Hexamitinae</taxon>
        <taxon>Trepomonas</taxon>
    </lineage>
</organism>
<dbReference type="AlphaFoldDB" id="A0A146KGF5"/>
<evidence type="ECO:0000313" key="1">
    <source>
        <dbReference type="EMBL" id="JAP95547.1"/>
    </source>
</evidence>
<accession>A0A146KGF5</accession>
<dbReference type="SUPFAM" id="SSF52058">
    <property type="entry name" value="L domain-like"/>
    <property type="match status" value="1"/>
</dbReference>